<dbReference type="SMART" id="SM00256">
    <property type="entry name" value="FBOX"/>
    <property type="match status" value="1"/>
</dbReference>
<dbReference type="InterPro" id="IPR036047">
    <property type="entry name" value="F-box-like_dom_sf"/>
</dbReference>
<feature type="domain" description="F-box" evidence="1">
    <location>
        <begin position="28"/>
        <end position="67"/>
    </location>
</feature>
<dbReference type="AlphaFoldDB" id="A0A165IJE4"/>
<dbReference type="Pfam" id="PF12937">
    <property type="entry name" value="F-box-like"/>
    <property type="match status" value="1"/>
</dbReference>
<sequence>MMASPTATVCTMEATPSLPRFDYQRFLLPELILCIFDQLPHRDLLSAAGACSRWRYLALKHPNFAYHVALVVDVKHPAFCQRLTAFYAVLRCARQRKVDVCVSVDWRPAAAAVTTDPATGALILHADTEQNKKCVHAMRTIMVAIRVSLRRIIKLELTFGAVHRQTLWEDIFSMLEAPMPRLQEFAFKVGLPQELYDEHHTYLPLRLFARNAPKLWHVTIAGIELNNRPIDAFSKASVVDVATVNTAFDLHALFPSLRELVVRETPVAVVAMSLCFTWTLDRLETIVVPSTPICLADTQQICQVPDTFVTFDVSGLVGNVSLVPFVKPIPSTVVLRLGRIVDPLDPTGSCAVLTIASHNSPTIREFGLRGCTDAELHAILLANLRLFGPRIVAVYAQDCFVDVLPDIFDTLPELDVLNVEWPAIPTPALRRNWHKRVYCPKLRQVNLFDLSSRVEVNASVNVERLRDVIWPGDRPVKYMYKGEDYCLRDVTETYSIFTPPPPMVLPASPVRVKGHRIHRAVKATFRRMFQFGQIAA</sequence>
<proteinExistence type="predicted"/>
<evidence type="ECO:0000259" key="1">
    <source>
        <dbReference type="SMART" id="SM00256"/>
    </source>
</evidence>
<dbReference type="Proteomes" id="UP000077266">
    <property type="component" value="Unassembled WGS sequence"/>
</dbReference>
<evidence type="ECO:0000313" key="3">
    <source>
        <dbReference type="Proteomes" id="UP000077266"/>
    </source>
</evidence>
<dbReference type="OrthoDB" id="2322499at2759"/>
<dbReference type="InParanoid" id="A0A165IJE4"/>
<dbReference type="EMBL" id="KV425989">
    <property type="protein sequence ID" value="KZV93483.1"/>
    <property type="molecule type" value="Genomic_DNA"/>
</dbReference>
<gene>
    <name evidence="2" type="ORF">EXIGLDRAFT_835669</name>
</gene>
<name>A0A165IJE4_EXIGL</name>
<accession>A0A165IJE4</accession>
<dbReference type="SUPFAM" id="SSF81383">
    <property type="entry name" value="F-box domain"/>
    <property type="match status" value="1"/>
</dbReference>
<organism evidence="2 3">
    <name type="scientific">Exidia glandulosa HHB12029</name>
    <dbReference type="NCBI Taxonomy" id="1314781"/>
    <lineage>
        <taxon>Eukaryota</taxon>
        <taxon>Fungi</taxon>
        <taxon>Dikarya</taxon>
        <taxon>Basidiomycota</taxon>
        <taxon>Agaricomycotina</taxon>
        <taxon>Agaricomycetes</taxon>
        <taxon>Auriculariales</taxon>
        <taxon>Exidiaceae</taxon>
        <taxon>Exidia</taxon>
    </lineage>
</organism>
<evidence type="ECO:0000313" key="2">
    <source>
        <dbReference type="EMBL" id="KZV93483.1"/>
    </source>
</evidence>
<dbReference type="Gene3D" id="1.20.1280.50">
    <property type="match status" value="1"/>
</dbReference>
<keyword evidence="3" id="KW-1185">Reference proteome</keyword>
<protein>
    <recommendedName>
        <fullName evidence="1">F-box domain-containing protein</fullName>
    </recommendedName>
</protein>
<reference evidence="2 3" key="1">
    <citation type="journal article" date="2016" name="Mol. Biol. Evol.">
        <title>Comparative Genomics of Early-Diverging Mushroom-Forming Fungi Provides Insights into the Origins of Lignocellulose Decay Capabilities.</title>
        <authorList>
            <person name="Nagy L.G."/>
            <person name="Riley R."/>
            <person name="Tritt A."/>
            <person name="Adam C."/>
            <person name="Daum C."/>
            <person name="Floudas D."/>
            <person name="Sun H."/>
            <person name="Yadav J.S."/>
            <person name="Pangilinan J."/>
            <person name="Larsson K.H."/>
            <person name="Matsuura K."/>
            <person name="Barry K."/>
            <person name="Labutti K."/>
            <person name="Kuo R."/>
            <person name="Ohm R.A."/>
            <person name="Bhattacharya S.S."/>
            <person name="Shirouzu T."/>
            <person name="Yoshinaga Y."/>
            <person name="Martin F.M."/>
            <person name="Grigoriev I.V."/>
            <person name="Hibbett D.S."/>
        </authorList>
    </citation>
    <scope>NUCLEOTIDE SEQUENCE [LARGE SCALE GENOMIC DNA]</scope>
    <source>
        <strain evidence="2 3">HHB12029</strain>
    </source>
</reference>
<dbReference type="InterPro" id="IPR001810">
    <property type="entry name" value="F-box_dom"/>
</dbReference>